<feature type="domain" description="N-acetyltransferase" evidence="2">
    <location>
        <begin position="148"/>
        <end position="284"/>
    </location>
</feature>
<dbReference type="CDD" id="cd04301">
    <property type="entry name" value="NAT_SF"/>
    <property type="match status" value="1"/>
</dbReference>
<evidence type="ECO:0000256" key="1">
    <source>
        <dbReference type="SAM" id="MobiDB-lite"/>
    </source>
</evidence>
<dbReference type="Proteomes" id="UP000317881">
    <property type="component" value="Unassembled WGS sequence"/>
</dbReference>
<comment type="caution">
    <text evidence="3">The sequence shown here is derived from an EMBL/GenBank/DDBJ whole genome shotgun (WGS) entry which is preliminary data.</text>
</comment>
<dbReference type="Gene3D" id="3.40.630.30">
    <property type="match status" value="1"/>
</dbReference>
<proteinExistence type="predicted"/>
<dbReference type="InterPro" id="IPR016181">
    <property type="entry name" value="Acyl_CoA_acyltransferase"/>
</dbReference>
<feature type="region of interest" description="Disordered" evidence="1">
    <location>
        <begin position="1"/>
        <end position="21"/>
    </location>
</feature>
<dbReference type="Pfam" id="PF00583">
    <property type="entry name" value="Acetyltransf_1"/>
    <property type="match status" value="1"/>
</dbReference>
<protein>
    <recommendedName>
        <fullName evidence="2">N-acetyltransferase domain-containing protein</fullName>
    </recommendedName>
</protein>
<dbReference type="EMBL" id="BJND01000133">
    <property type="protein sequence ID" value="GEC10657.1"/>
    <property type="molecule type" value="Genomic_DNA"/>
</dbReference>
<dbReference type="OrthoDB" id="9775595at2"/>
<dbReference type="PROSITE" id="PS51186">
    <property type="entry name" value="GNAT"/>
    <property type="match status" value="1"/>
</dbReference>
<dbReference type="GO" id="GO:0016747">
    <property type="term" value="F:acyltransferase activity, transferring groups other than amino-acyl groups"/>
    <property type="evidence" value="ECO:0007669"/>
    <property type="project" value="InterPro"/>
</dbReference>
<evidence type="ECO:0000259" key="2">
    <source>
        <dbReference type="PROSITE" id="PS51186"/>
    </source>
</evidence>
<gene>
    <name evidence="3" type="ORF">SSP24_83120</name>
</gene>
<organism evidence="3 4">
    <name type="scientific">Streptomyces spinoverrucosus</name>
    <dbReference type="NCBI Taxonomy" id="284043"/>
    <lineage>
        <taxon>Bacteria</taxon>
        <taxon>Bacillati</taxon>
        <taxon>Actinomycetota</taxon>
        <taxon>Actinomycetes</taxon>
        <taxon>Kitasatosporales</taxon>
        <taxon>Streptomycetaceae</taxon>
        <taxon>Streptomyces</taxon>
    </lineage>
</organism>
<name>A0A4Y3VUV8_9ACTN</name>
<accession>A0A4Y3VUV8</accession>
<evidence type="ECO:0000313" key="4">
    <source>
        <dbReference type="Proteomes" id="UP000317881"/>
    </source>
</evidence>
<dbReference type="SUPFAM" id="SSF55729">
    <property type="entry name" value="Acyl-CoA N-acyltransferases (Nat)"/>
    <property type="match status" value="1"/>
</dbReference>
<dbReference type="InterPro" id="IPR000182">
    <property type="entry name" value="GNAT_dom"/>
</dbReference>
<keyword evidence="4" id="KW-1185">Reference proteome</keyword>
<dbReference type="AlphaFoldDB" id="A0A4Y3VUV8"/>
<evidence type="ECO:0000313" key="3">
    <source>
        <dbReference type="EMBL" id="GEC10657.1"/>
    </source>
</evidence>
<dbReference type="RefSeq" id="WP_141316352.1">
    <property type="nucleotide sequence ID" value="NZ_BJND01000133.1"/>
</dbReference>
<sequence length="284" mass="30463">MNRLGDPPPETAAAVSVRKTREVSGAQDAPIRACTPDHFPAIMALAAANPLPGEPAHAPQHDLGEVFTFCDEQGQVRGAMCLSARHGDRLGIIHWLHDGEDFTIATALLDYARTHLSHRPTLAFTSPATTAGVPGLPVRHRQATARAVATTGFTPTAAQDYFLCPLAPDPVADPDPIAEVTPLSTIPGWQLKVKKGSGTLGSAVVLRPHPMTATAVLWHLAVHPEHRRRGVGSRLLAQCLRLASNEGARQMAAYADPGDEPVSHMLLAQDFDPIDTFSVYQRRC</sequence>
<feature type="compositionally biased region" description="Pro residues" evidence="1">
    <location>
        <begin position="1"/>
        <end position="10"/>
    </location>
</feature>
<reference evidence="3 4" key="1">
    <citation type="submission" date="2019-06" db="EMBL/GenBank/DDBJ databases">
        <title>Whole genome shotgun sequence of Streptomyces spinoverrucosus NBRC 14228.</title>
        <authorList>
            <person name="Hosoyama A."/>
            <person name="Uohara A."/>
            <person name="Ohji S."/>
            <person name="Ichikawa N."/>
        </authorList>
    </citation>
    <scope>NUCLEOTIDE SEQUENCE [LARGE SCALE GENOMIC DNA]</scope>
    <source>
        <strain evidence="3 4">NBRC 14228</strain>
    </source>
</reference>